<keyword evidence="8 10" id="KW-0406">Ion transport</keyword>
<feature type="transmembrane region" description="Helical" evidence="10">
    <location>
        <begin position="247"/>
        <end position="266"/>
    </location>
</feature>
<evidence type="ECO:0000256" key="9">
    <source>
        <dbReference type="ARBA" id="ARBA00023136"/>
    </source>
</evidence>
<keyword evidence="16" id="KW-1185">Reference proteome</keyword>
<evidence type="ECO:0000256" key="7">
    <source>
        <dbReference type="ARBA" id="ARBA00022989"/>
    </source>
</evidence>
<evidence type="ECO:0000313" key="15">
    <source>
        <dbReference type="EMBL" id="TVU34629.1"/>
    </source>
</evidence>
<proteinExistence type="inferred from homology"/>
<dbReference type="InterPro" id="IPR053952">
    <property type="entry name" value="K_trans_C"/>
</dbReference>
<feature type="transmembrane region" description="Helical" evidence="10">
    <location>
        <begin position="355"/>
        <end position="375"/>
    </location>
</feature>
<name>A0A5J9SFR6_9POAL</name>
<evidence type="ECO:0000256" key="3">
    <source>
        <dbReference type="ARBA" id="ARBA00022448"/>
    </source>
</evidence>
<evidence type="ECO:0000256" key="4">
    <source>
        <dbReference type="ARBA" id="ARBA00022538"/>
    </source>
</evidence>
<comment type="subcellular location">
    <subcellularLocation>
        <location evidence="1 10">Membrane</location>
        <topology evidence="1 10">Multi-pass membrane protein</topology>
    </subcellularLocation>
</comment>
<feature type="transmembrane region" description="Helical" evidence="10">
    <location>
        <begin position="278"/>
        <end position="298"/>
    </location>
</feature>
<keyword evidence="6 10" id="KW-0630">Potassium</keyword>
<evidence type="ECO:0000256" key="10">
    <source>
        <dbReference type="RuleBase" id="RU321113"/>
    </source>
</evidence>
<keyword evidence="7 10" id="KW-1133">Transmembrane helix</keyword>
<evidence type="ECO:0000256" key="1">
    <source>
        <dbReference type="ARBA" id="ARBA00004141"/>
    </source>
</evidence>
<dbReference type="GO" id="GO:0016020">
    <property type="term" value="C:membrane"/>
    <property type="evidence" value="ECO:0007669"/>
    <property type="project" value="UniProtKB-SubCell"/>
</dbReference>
<dbReference type="OrthoDB" id="504708at2759"/>
<evidence type="ECO:0000256" key="2">
    <source>
        <dbReference type="ARBA" id="ARBA00008440"/>
    </source>
</evidence>
<dbReference type="Gramene" id="TVU34629">
    <property type="protein sequence ID" value="TVU34629"/>
    <property type="gene ID" value="EJB05_16470"/>
</dbReference>
<feature type="transmembrane region" description="Helical" evidence="10">
    <location>
        <begin position="533"/>
        <end position="553"/>
    </location>
</feature>
<reference evidence="14 16" key="1">
    <citation type="journal article" date="2019" name="Sci. Rep.">
        <title>A high-quality genome of Eragrostis curvula grass provides insights into Poaceae evolution and supports new strategies to enhance forage quality.</title>
        <authorList>
            <person name="Carballo J."/>
            <person name="Santos B.A.C.M."/>
            <person name="Zappacosta D."/>
            <person name="Garbus I."/>
            <person name="Selva J.P."/>
            <person name="Gallo C.A."/>
            <person name="Diaz A."/>
            <person name="Albertini E."/>
            <person name="Caccamo M."/>
            <person name="Echenique V."/>
        </authorList>
    </citation>
    <scope>NUCLEOTIDE SEQUENCE [LARGE SCALE GENOMIC DNA]</scope>
    <source>
        <strain evidence="16">cv. Victoria</strain>
        <tissue evidence="14">Leaf</tissue>
    </source>
</reference>
<evidence type="ECO:0000256" key="6">
    <source>
        <dbReference type="ARBA" id="ARBA00022958"/>
    </source>
</evidence>
<feature type="region of interest" description="Disordered" evidence="11">
    <location>
        <begin position="686"/>
        <end position="712"/>
    </location>
</feature>
<feature type="domain" description="K+ potassium transporter C-terminal" evidence="13">
    <location>
        <begin position="584"/>
        <end position="797"/>
    </location>
</feature>
<feature type="transmembrane region" description="Helical" evidence="10">
    <location>
        <begin position="476"/>
        <end position="497"/>
    </location>
</feature>
<evidence type="ECO:0000256" key="5">
    <source>
        <dbReference type="ARBA" id="ARBA00022692"/>
    </source>
</evidence>
<evidence type="ECO:0000313" key="14">
    <source>
        <dbReference type="EMBL" id="TVT98114.1"/>
    </source>
</evidence>
<dbReference type="AlphaFoldDB" id="A0A5J9SFR6"/>
<keyword evidence="3" id="KW-0813">Transport</keyword>
<keyword evidence="5 10" id="KW-0812">Transmembrane</keyword>
<dbReference type="InterPro" id="IPR053951">
    <property type="entry name" value="K_trans_N"/>
</dbReference>
<comment type="similarity">
    <text evidence="2 10">Belongs to the HAK/KUP transporter (TC 2.A.72.3) family.</text>
</comment>
<comment type="function">
    <text evidence="10">Potassium transporter.</text>
</comment>
<feature type="transmembrane region" description="Helical" evidence="10">
    <location>
        <begin position="395"/>
        <end position="423"/>
    </location>
</feature>
<evidence type="ECO:0000313" key="16">
    <source>
        <dbReference type="Proteomes" id="UP000324897"/>
    </source>
</evidence>
<dbReference type="Pfam" id="PF02705">
    <property type="entry name" value="K_trans"/>
    <property type="match status" value="1"/>
</dbReference>
<dbReference type="InterPro" id="IPR003855">
    <property type="entry name" value="K+_transporter"/>
</dbReference>
<dbReference type="Proteomes" id="UP000324897">
    <property type="component" value="Unassembled WGS sequence"/>
</dbReference>
<dbReference type="PANTHER" id="PTHR30540">
    <property type="entry name" value="OSMOTIC STRESS POTASSIUM TRANSPORTER"/>
    <property type="match status" value="1"/>
</dbReference>
<dbReference type="EMBL" id="RWGY01000009">
    <property type="protein sequence ID" value="TVU34629.1"/>
    <property type="molecule type" value="Genomic_DNA"/>
</dbReference>
<evidence type="ECO:0000259" key="12">
    <source>
        <dbReference type="Pfam" id="PF02705"/>
    </source>
</evidence>
<dbReference type="PANTHER" id="PTHR30540:SF94">
    <property type="entry name" value="POTASSIUM TRANSPORTER 5"/>
    <property type="match status" value="1"/>
</dbReference>
<dbReference type="Gramene" id="TVT98114">
    <property type="protein sequence ID" value="TVT98114"/>
    <property type="gene ID" value="EJB05_56598"/>
</dbReference>
<evidence type="ECO:0000259" key="13">
    <source>
        <dbReference type="Pfam" id="PF22776"/>
    </source>
</evidence>
<feature type="transmembrane region" description="Helical" evidence="10">
    <location>
        <begin position="504"/>
        <end position="527"/>
    </location>
</feature>
<dbReference type="NCBIfam" id="TIGR00794">
    <property type="entry name" value="kup"/>
    <property type="match status" value="1"/>
</dbReference>
<evidence type="ECO:0000256" key="8">
    <source>
        <dbReference type="ARBA" id="ARBA00023065"/>
    </source>
</evidence>
<organism evidence="14 16">
    <name type="scientific">Eragrostis curvula</name>
    <name type="common">weeping love grass</name>
    <dbReference type="NCBI Taxonomy" id="38414"/>
    <lineage>
        <taxon>Eukaryota</taxon>
        <taxon>Viridiplantae</taxon>
        <taxon>Streptophyta</taxon>
        <taxon>Embryophyta</taxon>
        <taxon>Tracheophyta</taxon>
        <taxon>Spermatophyta</taxon>
        <taxon>Magnoliopsida</taxon>
        <taxon>Liliopsida</taxon>
        <taxon>Poales</taxon>
        <taxon>Poaceae</taxon>
        <taxon>PACMAD clade</taxon>
        <taxon>Chloridoideae</taxon>
        <taxon>Eragrostideae</taxon>
        <taxon>Eragrostidinae</taxon>
        <taxon>Eragrostis</taxon>
    </lineage>
</organism>
<dbReference type="GO" id="GO:0015079">
    <property type="term" value="F:potassium ion transmembrane transporter activity"/>
    <property type="evidence" value="ECO:0007669"/>
    <property type="project" value="UniProtKB-UniRule"/>
</dbReference>
<feature type="transmembrane region" description="Helical" evidence="10">
    <location>
        <begin position="118"/>
        <end position="135"/>
    </location>
</feature>
<evidence type="ECO:0000256" key="11">
    <source>
        <dbReference type="SAM" id="MobiDB-lite"/>
    </source>
</evidence>
<dbReference type="Pfam" id="PF22776">
    <property type="entry name" value="K_trans_C"/>
    <property type="match status" value="1"/>
</dbReference>
<keyword evidence="9 10" id="KW-0472">Membrane</keyword>
<feature type="domain" description="K+ potassium transporter integral membrane" evidence="12">
    <location>
        <begin position="84"/>
        <end position="569"/>
    </location>
</feature>
<comment type="caution">
    <text evidence="10">Lacks conserved residue(s) required for the propagation of feature annotation.</text>
</comment>
<sequence length="797" mass="88424">MLNGTEGGLEKECNCARLHTFKMAEPQRTSSNGAAHGDSDTTYASNEMPPKNLQRSDSLHIEAAKIPGGQTHAAKVGWATTLHLAFQSIGVVYGDMGTSPLYVFSSTFTSGIKDTDDLLGVMSLIIYTVVLLPLIKYCFIVLRANDNGDGGTFALYSLISRYARISLIPNQQAEDAMVSRYKLEPPTNRSKRAHWIKNKMENSPKFKVMLFLVTILATSMVIGDGVLTPCISVLSAVGGIKQSATSLTQGQIAGIAIAILIVLFLVQRFGTDKVGYTFGPIILTWFILIAGIGIYNLIKHDVGVLKAFNPKYIVDYFKRNGKEGWISLGGVILCITGTEAMFADLGHFNVRAIQIGFSVVLLPSVLLAYIGQTAYLRIYPENVANTFYKSIPGPLYWPTFVVAVAAAIIASQAMISGAFAIIAQSQILGCFPRVRVTHTSKKFEGQVYIPEINYALMILCVAVTAIFQTTDKIGNAYGIAVVFVMFITTLLVTLVMVMIWKTSLLWIALFPVIFGGAELIYLSSAFYKFTQGGYLPLVFAAILMFIMATWHYVHVHRYKYELQNKVSSNYVAELVARRNLARLPGIGFLYSELVEGIPPILPHLVEKVPSIHSVLVIVSIKYLPISKIETNERFIFRYVEPRDFRVFRCVVRYGYNDKVEDPREFEGLLIGHLKQFVYQESIYSQGGDRSAEETGDATEPSTGIQETRMPKSLSGGITSALPNDCIGEIQLIQREMDDGVVHMLGETNVVAEENADLFKKIIVDYAYSFIRKNFRQPEKITCVPHNRLLRVGMTYEI</sequence>
<comment type="caution">
    <text evidence="14">The sequence shown here is derived from an EMBL/GenBank/DDBJ whole genome shotgun (WGS) entry which is preliminary data.</text>
</comment>
<gene>
    <name evidence="15" type="ORF">EJB05_16470</name>
    <name evidence="14" type="ORF">EJB05_56598</name>
</gene>
<protein>
    <recommendedName>
        <fullName evidence="10">Potassium transporter</fullName>
    </recommendedName>
</protein>
<feature type="region of interest" description="Disordered" evidence="11">
    <location>
        <begin position="24"/>
        <end position="51"/>
    </location>
</feature>
<dbReference type="EMBL" id="RWGY01000898">
    <property type="protein sequence ID" value="TVT98114.1"/>
    <property type="molecule type" value="Genomic_DNA"/>
</dbReference>
<keyword evidence="4 10" id="KW-0633">Potassium transport</keyword>
<feature type="transmembrane region" description="Helical" evidence="10">
    <location>
        <begin position="452"/>
        <end position="470"/>
    </location>
</feature>
<accession>A0A5J9SFR6</accession>
<feature type="transmembrane region" description="Helical" evidence="10">
    <location>
        <begin position="208"/>
        <end position="227"/>
    </location>
</feature>